<evidence type="ECO:0000313" key="2">
    <source>
        <dbReference type="EMBL" id="KAK3379777.1"/>
    </source>
</evidence>
<keyword evidence="1" id="KW-0472">Membrane</keyword>
<dbReference type="EMBL" id="JAULSN010000002">
    <property type="protein sequence ID" value="KAK3379777.1"/>
    <property type="molecule type" value="Genomic_DNA"/>
</dbReference>
<sequence>MEPGRFGAFLLLSIFGLAPCFVLRVVAGGPVRFFRPGLIFSRAARLLHTFTVRIIISGFAFFRVSYILFIFKDDMCEQAGEQDSLSGGAWEGGQAVI</sequence>
<accession>A0AAE0TSS8</accession>
<gene>
    <name evidence="2" type="ORF">B0T24DRAFT_612965</name>
</gene>
<reference evidence="2" key="2">
    <citation type="submission" date="2023-06" db="EMBL/GenBank/DDBJ databases">
        <authorList>
            <consortium name="Lawrence Berkeley National Laboratory"/>
            <person name="Haridas S."/>
            <person name="Hensen N."/>
            <person name="Bonometti L."/>
            <person name="Westerberg I."/>
            <person name="Brannstrom I.O."/>
            <person name="Guillou S."/>
            <person name="Cros-Aarteil S."/>
            <person name="Calhoun S."/>
            <person name="Kuo A."/>
            <person name="Mondo S."/>
            <person name="Pangilinan J."/>
            <person name="Riley R."/>
            <person name="Labutti K."/>
            <person name="Andreopoulos B."/>
            <person name="Lipzen A."/>
            <person name="Chen C."/>
            <person name="Yanf M."/>
            <person name="Daum C."/>
            <person name="Ng V."/>
            <person name="Clum A."/>
            <person name="Steindorff A."/>
            <person name="Ohm R."/>
            <person name="Martin F."/>
            <person name="Silar P."/>
            <person name="Natvig D."/>
            <person name="Lalanne C."/>
            <person name="Gautier V."/>
            <person name="Ament-Velasquez S.L."/>
            <person name="Kruys A."/>
            <person name="Hutchinson M.I."/>
            <person name="Powell A.J."/>
            <person name="Barry K."/>
            <person name="Miller A.N."/>
            <person name="Grigoriev I.V."/>
            <person name="Debuchy R."/>
            <person name="Gladieux P."/>
            <person name="Thoren M.H."/>
            <person name="Johannesson H."/>
        </authorList>
    </citation>
    <scope>NUCLEOTIDE SEQUENCE</scope>
    <source>
        <strain evidence="2">CBS 958.72</strain>
    </source>
</reference>
<reference evidence="2" key="1">
    <citation type="journal article" date="2023" name="Mol. Phylogenet. Evol.">
        <title>Genome-scale phylogeny and comparative genomics of the fungal order Sordariales.</title>
        <authorList>
            <person name="Hensen N."/>
            <person name="Bonometti L."/>
            <person name="Westerberg I."/>
            <person name="Brannstrom I.O."/>
            <person name="Guillou S."/>
            <person name="Cros-Aarteil S."/>
            <person name="Calhoun S."/>
            <person name="Haridas S."/>
            <person name="Kuo A."/>
            <person name="Mondo S."/>
            <person name="Pangilinan J."/>
            <person name="Riley R."/>
            <person name="LaButti K."/>
            <person name="Andreopoulos B."/>
            <person name="Lipzen A."/>
            <person name="Chen C."/>
            <person name="Yan M."/>
            <person name="Daum C."/>
            <person name="Ng V."/>
            <person name="Clum A."/>
            <person name="Steindorff A."/>
            <person name="Ohm R.A."/>
            <person name="Martin F."/>
            <person name="Silar P."/>
            <person name="Natvig D.O."/>
            <person name="Lalanne C."/>
            <person name="Gautier V."/>
            <person name="Ament-Velasquez S.L."/>
            <person name="Kruys A."/>
            <person name="Hutchinson M.I."/>
            <person name="Powell A.J."/>
            <person name="Barry K."/>
            <person name="Miller A.N."/>
            <person name="Grigoriev I.V."/>
            <person name="Debuchy R."/>
            <person name="Gladieux P."/>
            <person name="Hiltunen Thoren M."/>
            <person name="Johannesson H."/>
        </authorList>
    </citation>
    <scope>NUCLEOTIDE SEQUENCE</scope>
    <source>
        <strain evidence="2">CBS 958.72</strain>
    </source>
</reference>
<dbReference type="AlphaFoldDB" id="A0AAE0TSS8"/>
<keyword evidence="1" id="KW-1133">Transmembrane helix</keyword>
<name>A0AAE0TSS8_9PEZI</name>
<evidence type="ECO:0000313" key="3">
    <source>
        <dbReference type="Proteomes" id="UP001287356"/>
    </source>
</evidence>
<keyword evidence="1" id="KW-0812">Transmembrane</keyword>
<feature type="transmembrane region" description="Helical" evidence="1">
    <location>
        <begin position="52"/>
        <end position="71"/>
    </location>
</feature>
<keyword evidence="3" id="KW-1185">Reference proteome</keyword>
<protein>
    <submittedName>
        <fullName evidence="2">Uncharacterized protein</fullName>
    </submittedName>
</protein>
<dbReference type="Proteomes" id="UP001287356">
    <property type="component" value="Unassembled WGS sequence"/>
</dbReference>
<organism evidence="2 3">
    <name type="scientific">Lasiosphaeria ovina</name>
    <dbReference type="NCBI Taxonomy" id="92902"/>
    <lineage>
        <taxon>Eukaryota</taxon>
        <taxon>Fungi</taxon>
        <taxon>Dikarya</taxon>
        <taxon>Ascomycota</taxon>
        <taxon>Pezizomycotina</taxon>
        <taxon>Sordariomycetes</taxon>
        <taxon>Sordariomycetidae</taxon>
        <taxon>Sordariales</taxon>
        <taxon>Lasiosphaeriaceae</taxon>
        <taxon>Lasiosphaeria</taxon>
    </lineage>
</organism>
<proteinExistence type="predicted"/>
<comment type="caution">
    <text evidence="2">The sequence shown here is derived from an EMBL/GenBank/DDBJ whole genome shotgun (WGS) entry which is preliminary data.</text>
</comment>
<evidence type="ECO:0000256" key="1">
    <source>
        <dbReference type="SAM" id="Phobius"/>
    </source>
</evidence>